<reference evidence="1 2" key="1">
    <citation type="journal article" date="2015" name="Genome Biol.">
        <title>Comparative genomics of Steinernema reveals deeply conserved gene regulatory networks.</title>
        <authorList>
            <person name="Dillman A.R."/>
            <person name="Macchietto M."/>
            <person name="Porter C.F."/>
            <person name="Rogers A."/>
            <person name="Williams B."/>
            <person name="Antoshechkin I."/>
            <person name="Lee M.M."/>
            <person name="Goodwin Z."/>
            <person name="Lu X."/>
            <person name="Lewis E.E."/>
            <person name="Goodrich-Blair H."/>
            <person name="Stock S.P."/>
            <person name="Adams B.J."/>
            <person name="Sternberg P.W."/>
            <person name="Mortazavi A."/>
        </authorList>
    </citation>
    <scope>NUCLEOTIDE SEQUENCE [LARGE SCALE GENOMIC DNA]</scope>
    <source>
        <strain evidence="1 2">ALL</strain>
    </source>
</reference>
<evidence type="ECO:0000313" key="2">
    <source>
        <dbReference type="Proteomes" id="UP000298663"/>
    </source>
</evidence>
<reference evidence="1 2" key="2">
    <citation type="journal article" date="2019" name="G3 (Bethesda)">
        <title>Hybrid Assembly of the Genome of the Entomopathogenic Nematode Steinernema carpocapsae Identifies the X-Chromosome.</title>
        <authorList>
            <person name="Serra L."/>
            <person name="Macchietto M."/>
            <person name="Macias-Munoz A."/>
            <person name="McGill C.J."/>
            <person name="Rodriguez I.M."/>
            <person name="Rodriguez B."/>
            <person name="Murad R."/>
            <person name="Mortazavi A."/>
        </authorList>
    </citation>
    <scope>NUCLEOTIDE SEQUENCE [LARGE SCALE GENOMIC DNA]</scope>
    <source>
        <strain evidence="1 2">ALL</strain>
    </source>
</reference>
<gene>
    <name evidence="1" type="ORF">L596_000136</name>
</gene>
<name>A0A4U8UI01_STECR</name>
<protein>
    <submittedName>
        <fullName evidence="1">Uncharacterized protein</fullName>
    </submittedName>
</protein>
<accession>A0A4U8UI01</accession>
<comment type="caution">
    <text evidence="1">The sequence shown here is derived from an EMBL/GenBank/DDBJ whole genome shotgun (WGS) entry which is preliminary data.</text>
</comment>
<keyword evidence="2" id="KW-1185">Reference proteome</keyword>
<dbReference type="EMBL" id="CM016762">
    <property type="protein sequence ID" value="TMS32271.1"/>
    <property type="molecule type" value="Genomic_DNA"/>
</dbReference>
<proteinExistence type="predicted"/>
<dbReference type="Proteomes" id="UP000298663">
    <property type="component" value="Chromosome X"/>
</dbReference>
<dbReference type="AlphaFoldDB" id="A0A4U8UI01"/>
<sequence>MVGGFPHFSAKRNALEVNEDKEGQLRYKIWVRHVGQHNSLEEVLEGGVEFTRLDKIEIGTILWHDMIKISHEELIALICRLLRFADYSTRVYINPRLVRTFVLDIFTLFSTDTTIRTYSVVFNGNIEAVATVDFVAEKMTQLIKLKINLKKNEYFNGEWPERILEPIRAALAEGNITYIGPLYCTPVTLDLLKPLFQHWVDTKGKEEIGFVGRAGENLSGQIKMHMKQYDHNEPDRRNLDLRLENAQEWDWDLIV</sequence>
<dbReference type="EMBL" id="AZBU02000001">
    <property type="protein sequence ID" value="TMS32271.1"/>
    <property type="molecule type" value="Genomic_DNA"/>
</dbReference>
<evidence type="ECO:0000313" key="1">
    <source>
        <dbReference type="EMBL" id="TMS32271.1"/>
    </source>
</evidence>
<organism evidence="1 2">
    <name type="scientific">Steinernema carpocapsae</name>
    <name type="common">Entomopathogenic nematode</name>
    <dbReference type="NCBI Taxonomy" id="34508"/>
    <lineage>
        <taxon>Eukaryota</taxon>
        <taxon>Metazoa</taxon>
        <taxon>Ecdysozoa</taxon>
        <taxon>Nematoda</taxon>
        <taxon>Chromadorea</taxon>
        <taxon>Rhabditida</taxon>
        <taxon>Tylenchina</taxon>
        <taxon>Panagrolaimomorpha</taxon>
        <taxon>Strongyloidoidea</taxon>
        <taxon>Steinernematidae</taxon>
        <taxon>Steinernema</taxon>
    </lineage>
</organism>